<dbReference type="SMART" id="SM00388">
    <property type="entry name" value="HisKA"/>
    <property type="match status" value="1"/>
</dbReference>
<dbReference type="CDD" id="cd00082">
    <property type="entry name" value="HisKA"/>
    <property type="match status" value="1"/>
</dbReference>
<dbReference type="Proteomes" id="UP000599024">
    <property type="component" value="Unassembled WGS sequence"/>
</dbReference>
<dbReference type="InterPro" id="IPR003018">
    <property type="entry name" value="GAF"/>
</dbReference>
<name>A0A8J6TA12_9BACT</name>
<dbReference type="SUPFAM" id="SSF55785">
    <property type="entry name" value="PYP-like sensor domain (PAS domain)"/>
    <property type="match status" value="1"/>
</dbReference>
<dbReference type="InterPro" id="IPR036890">
    <property type="entry name" value="HATPase_C_sf"/>
</dbReference>
<accession>A0A8J6TA12</accession>
<dbReference type="Pfam" id="PF13185">
    <property type="entry name" value="GAF_2"/>
    <property type="match status" value="1"/>
</dbReference>
<comment type="catalytic activity">
    <reaction evidence="1">
        <text>ATP + protein L-histidine = ADP + protein N-phospho-L-histidine.</text>
        <dbReference type="EC" id="2.7.13.3"/>
    </reaction>
</comment>
<dbReference type="Pfam" id="PF11845">
    <property type="entry name" value="Tll0287-like"/>
    <property type="match status" value="1"/>
</dbReference>
<evidence type="ECO:0000256" key="1">
    <source>
        <dbReference type="ARBA" id="ARBA00000085"/>
    </source>
</evidence>
<feature type="coiled-coil region" evidence="7">
    <location>
        <begin position="547"/>
        <end position="606"/>
    </location>
</feature>
<dbReference type="Gene3D" id="3.30.450.20">
    <property type="entry name" value="PAS domain"/>
    <property type="match status" value="1"/>
</dbReference>
<dbReference type="CDD" id="cd00130">
    <property type="entry name" value="PAS"/>
    <property type="match status" value="1"/>
</dbReference>
<dbReference type="AlphaFoldDB" id="A0A8J6TA12"/>
<keyword evidence="8" id="KW-0472">Membrane</keyword>
<feature type="domain" description="PAS" evidence="10">
    <location>
        <begin position="432"/>
        <end position="476"/>
    </location>
</feature>
<protein>
    <recommendedName>
        <fullName evidence="2">histidine kinase</fullName>
        <ecNumber evidence="2">2.7.13.3</ecNumber>
    </recommendedName>
</protein>
<dbReference type="Gene3D" id="3.30.450.40">
    <property type="match status" value="1"/>
</dbReference>
<dbReference type="SUPFAM" id="SSF55781">
    <property type="entry name" value="GAF domain-like"/>
    <property type="match status" value="1"/>
</dbReference>
<dbReference type="PRINTS" id="PR00344">
    <property type="entry name" value="BCTRLSENSOR"/>
</dbReference>
<dbReference type="InterPro" id="IPR004358">
    <property type="entry name" value="Sig_transdc_His_kin-like_C"/>
</dbReference>
<dbReference type="PROSITE" id="PS50112">
    <property type="entry name" value="PAS"/>
    <property type="match status" value="1"/>
</dbReference>
<dbReference type="Gene3D" id="3.30.565.10">
    <property type="entry name" value="Histidine kinase-like ATPase, C-terminal domain"/>
    <property type="match status" value="1"/>
</dbReference>
<dbReference type="SMART" id="SM00387">
    <property type="entry name" value="HATPase_c"/>
    <property type="match status" value="1"/>
</dbReference>
<keyword evidence="5" id="KW-0418">Kinase</keyword>
<dbReference type="InterPro" id="IPR003594">
    <property type="entry name" value="HATPase_dom"/>
</dbReference>
<evidence type="ECO:0000313" key="13">
    <source>
        <dbReference type="Proteomes" id="UP000599024"/>
    </source>
</evidence>
<keyword evidence="8" id="KW-1133">Transmembrane helix</keyword>
<dbReference type="Pfam" id="PF02518">
    <property type="entry name" value="HATPase_c"/>
    <property type="match status" value="1"/>
</dbReference>
<dbReference type="InterPro" id="IPR029016">
    <property type="entry name" value="GAF-like_dom_sf"/>
</dbReference>
<dbReference type="PANTHER" id="PTHR43711">
    <property type="entry name" value="TWO-COMPONENT HISTIDINE KINASE"/>
    <property type="match status" value="1"/>
</dbReference>
<dbReference type="EMBL" id="JACNLK010000030">
    <property type="protein sequence ID" value="MBC8208193.1"/>
    <property type="molecule type" value="Genomic_DNA"/>
</dbReference>
<keyword evidence="6" id="KW-0902">Two-component regulatory system</keyword>
<dbReference type="PANTHER" id="PTHR43711:SF26">
    <property type="entry name" value="SENSOR HISTIDINE KINASE RCSC"/>
    <property type="match status" value="1"/>
</dbReference>
<dbReference type="InterPro" id="IPR050736">
    <property type="entry name" value="Sensor_HK_Regulatory"/>
</dbReference>
<feature type="transmembrane region" description="Helical" evidence="8">
    <location>
        <begin position="223"/>
        <end position="244"/>
    </location>
</feature>
<dbReference type="SUPFAM" id="SSF55874">
    <property type="entry name" value="ATPase domain of HSP90 chaperone/DNA topoisomerase II/histidine kinase"/>
    <property type="match status" value="1"/>
</dbReference>
<dbReference type="GO" id="GO:0000155">
    <property type="term" value="F:phosphorelay sensor kinase activity"/>
    <property type="evidence" value="ECO:0007669"/>
    <property type="project" value="InterPro"/>
</dbReference>
<evidence type="ECO:0000256" key="5">
    <source>
        <dbReference type="ARBA" id="ARBA00022777"/>
    </source>
</evidence>
<dbReference type="SUPFAM" id="SSF47384">
    <property type="entry name" value="Homodimeric domain of signal transducing histidine kinase"/>
    <property type="match status" value="1"/>
</dbReference>
<dbReference type="PROSITE" id="PS50113">
    <property type="entry name" value="PAC"/>
    <property type="match status" value="1"/>
</dbReference>
<dbReference type="EC" id="2.7.13.3" evidence="2"/>
<keyword evidence="8" id="KW-0812">Transmembrane</keyword>
<keyword evidence="4" id="KW-0808">Transferase</keyword>
<evidence type="ECO:0000256" key="6">
    <source>
        <dbReference type="ARBA" id="ARBA00023012"/>
    </source>
</evidence>
<dbReference type="InterPro" id="IPR003661">
    <property type="entry name" value="HisK_dim/P_dom"/>
</dbReference>
<evidence type="ECO:0000313" key="12">
    <source>
        <dbReference type="EMBL" id="MBC8208193.1"/>
    </source>
</evidence>
<reference evidence="12 13" key="1">
    <citation type="submission" date="2020-08" db="EMBL/GenBank/DDBJ databases">
        <title>Bridging the membrane lipid divide: bacteria of the FCB group superphylum have the potential to synthesize archaeal ether lipids.</title>
        <authorList>
            <person name="Villanueva L."/>
            <person name="Von Meijenfeldt F.A.B."/>
            <person name="Westbye A.B."/>
            <person name="Yadav S."/>
            <person name="Hopmans E.C."/>
            <person name="Dutilh B.E."/>
            <person name="Sinninghe Damste J.S."/>
        </authorList>
    </citation>
    <scope>NUCLEOTIDE SEQUENCE [LARGE SCALE GENOMIC DNA]</scope>
    <source>
        <strain evidence="12">NIOZ-UU81</strain>
    </source>
</reference>
<evidence type="ECO:0000256" key="7">
    <source>
        <dbReference type="SAM" id="Coils"/>
    </source>
</evidence>
<dbReference type="InterPro" id="IPR000014">
    <property type="entry name" value="PAS"/>
</dbReference>
<feature type="transmembrane region" description="Helical" evidence="8">
    <location>
        <begin position="20"/>
        <end position="38"/>
    </location>
</feature>
<evidence type="ECO:0000256" key="3">
    <source>
        <dbReference type="ARBA" id="ARBA00022553"/>
    </source>
</evidence>
<feature type="domain" description="PAC" evidence="11">
    <location>
        <begin position="506"/>
        <end position="556"/>
    </location>
</feature>
<gene>
    <name evidence="12" type="ORF">H8E79_03365</name>
</gene>
<proteinExistence type="predicted"/>
<dbReference type="NCBIfam" id="TIGR00229">
    <property type="entry name" value="sensory_box"/>
    <property type="match status" value="1"/>
</dbReference>
<organism evidence="12 13">
    <name type="scientific">Candidatus Desulfatifera sulfidica</name>
    <dbReference type="NCBI Taxonomy" id="2841691"/>
    <lineage>
        <taxon>Bacteria</taxon>
        <taxon>Pseudomonadati</taxon>
        <taxon>Thermodesulfobacteriota</taxon>
        <taxon>Desulfobulbia</taxon>
        <taxon>Desulfobulbales</taxon>
        <taxon>Desulfobulbaceae</taxon>
        <taxon>Candidatus Desulfatifera</taxon>
    </lineage>
</organism>
<keyword evidence="7" id="KW-0175">Coiled coil</keyword>
<dbReference type="InterPro" id="IPR021796">
    <property type="entry name" value="Tll0287-like_dom"/>
</dbReference>
<dbReference type="Gene3D" id="3.30.450.290">
    <property type="match status" value="1"/>
</dbReference>
<evidence type="ECO:0000259" key="11">
    <source>
        <dbReference type="PROSITE" id="PS50113"/>
    </source>
</evidence>
<evidence type="ECO:0000256" key="2">
    <source>
        <dbReference type="ARBA" id="ARBA00012438"/>
    </source>
</evidence>
<evidence type="ECO:0000256" key="8">
    <source>
        <dbReference type="SAM" id="Phobius"/>
    </source>
</evidence>
<dbReference type="InterPro" id="IPR005467">
    <property type="entry name" value="His_kinase_dom"/>
</dbReference>
<dbReference type="InterPro" id="IPR000700">
    <property type="entry name" value="PAS-assoc_C"/>
</dbReference>
<dbReference type="Pfam" id="PF13426">
    <property type="entry name" value="PAS_9"/>
    <property type="match status" value="1"/>
</dbReference>
<dbReference type="InterPro" id="IPR035965">
    <property type="entry name" value="PAS-like_dom_sf"/>
</dbReference>
<dbReference type="Gene3D" id="1.10.287.130">
    <property type="match status" value="1"/>
</dbReference>
<evidence type="ECO:0000259" key="9">
    <source>
        <dbReference type="PROSITE" id="PS50109"/>
    </source>
</evidence>
<dbReference type="PROSITE" id="PS50109">
    <property type="entry name" value="HIS_KIN"/>
    <property type="match status" value="1"/>
</dbReference>
<dbReference type="Pfam" id="PF00512">
    <property type="entry name" value="HisKA"/>
    <property type="match status" value="1"/>
</dbReference>
<evidence type="ECO:0000259" key="10">
    <source>
        <dbReference type="PROSITE" id="PS50112"/>
    </source>
</evidence>
<dbReference type="InterPro" id="IPR036097">
    <property type="entry name" value="HisK_dim/P_sf"/>
</dbReference>
<keyword evidence="3" id="KW-0597">Phosphoprotein</keyword>
<sequence>MSHNSDGLLKKIPVRRGGVLLFTLWTITIGASFAWNFWQENKAVLNQARSEAKGLFHKDETYRRWAALHGGVYVPVTDYTRPSPFLAHVSERDITTPSGRNLTLINPAYMTRQVLDMTHEHSKVYGRITSLQPIHAGNTPDAWEKKALQSFENNGDDEVSIIEVIEGERYMRFIRPFYVEDGCLRCHEQQGYKLDDVRGGISTAVPLDHYYALRQKHFISLSIWHLSLYLFGVAVIVGSTRLLGTRIRENETISKELNLDRERFRSLLALADLPATTEEELIHFALDETIRLTESDVGYFHLYDEETETIRLFAWCQKVMAQCHMAEQNYLYPLAKAGVWADCVRTGRPAIHNDYAALPNKKELPEGHLPIKRHMSTAIMDGKRIVALSGVGNKEKPYNKGDEQQLALYMTRAWEIIRDKQSKDTIKEQEAGLRLFRNLIDQSYDAIFIISPREGRFLDVNGRACEMLGYSREELLQLGVLDIDVGLPKDFSMEAYVKELRQTANHLMESVHKRKDGTTFPVELNIRLIVHENTEYIIAAARDIKERQVIQKKLQQHQRNLEKLVEERTATLAQQTVDLEKSQTALQHLVEDLNEANEKLKELDQLKSMFIASMSHELRTPLNSVIGFSSILLNQWQGPLNEEQEKNLAIIQRAGKHLLALINDVIDISKIEAGALPTECETFDLQPLIEEAVDTVRAEAEGKGLVIFQETLSMEIHTDRRRLLQCLLNLLSNGVKFTDDGSITVKVVFDDSSQFVTIIITDTGIGISREDVPKLFQPFARIAPPGSSIYPGTGLGLYLTKKLAMDILQGDILLESSPGKGSIFTIRIPTRINT</sequence>
<comment type="caution">
    <text evidence="12">The sequence shown here is derived from an EMBL/GenBank/DDBJ whole genome shotgun (WGS) entry which is preliminary data.</text>
</comment>
<dbReference type="SMART" id="SM00091">
    <property type="entry name" value="PAS"/>
    <property type="match status" value="1"/>
</dbReference>
<feature type="domain" description="Histidine kinase" evidence="9">
    <location>
        <begin position="613"/>
        <end position="832"/>
    </location>
</feature>
<evidence type="ECO:0000256" key="4">
    <source>
        <dbReference type="ARBA" id="ARBA00022679"/>
    </source>
</evidence>